<gene>
    <name evidence="3" type="ORF">WA026_020454</name>
    <name evidence="2" type="ORF">WA026_023468</name>
</gene>
<keyword evidence="1" id="KW-0472">Membrane</keyword>
<accession>A0AAW1V455</accession>
<dbReference type="EMBL" id="JARQZJ010000135">
    <property type="protein sequence ID" value="KAK9892463.1"/>
    <property type="molecule type" value="Genomic_DNA"/>
</dbReference>
<name>A0AAW1V455_9CUCU</name>
<organism evidence="2 4">
    <name type="scientific">Henosepilachna vigintioctopunctata</name>
    <dbReference type="NCBI Taxonomy" id="420089"/>
    <lineage>
        <taxon>Eukaryota</taxon>
        <taxon>Metazoa</taxon>
        <taxon>Ecdysozoa</taxon>
        <taxon>Arthropoda</taxon>
        <taxon>Hexapoda</taxon>
        <taxon>Insecta</taxon>
        <taxon>Pterygota</taxon>
        <taxon>Neoptera</taxon>
        <taxon>Endopterygota</taxon>
        <taxon>Coleoptera</taxon>
        <taxon>Polyphaga</taxon>
        <taxon>Cucujiformia</taxon>
        <taxon>Coccinelloidea</taxon>
        <taxon>Coccinellidae</taxon>
        <taxon>Epilachninae</taxon>
        <taxon>Epilachnini</taxon>
        <taxon>Henosepilachna</taxon>
    </lineage>
</organism>
<reference evidence="2 4" key="1">
    <citation type="submission" date="2023-03" db="EMBL/GenBank/DDBJ databases">
        <title>Genome insight into feeding habits of ladybird beetles.</title>
        <authorList>
            <person name="Li H.-S."/>
            <person name="Huang Y.-H."/>
            <person name="Pang H."/>
        </authorList>
    </citation>
    <scope>NUCLEOTIDE SEQUENCE [LARGE SCALE GENOMIC DNA]</scope>
    <source>
        <strain evidence="2">SYSU_2023b</strain>
        <tissue evidence="2">Whole body</tissue>
    </source>
</reference>
<evidence type="ECO:0000313" key="2">
    <source>
        <dbReference type="EMBL" id="KAK9887583.1"/>
    </source>
</evidence>
<proteinExistence type="predicted"/>
<sequence>MFIRRIVPAIQNFVKQTSFRNATAKMGSEQPKKEIDLLDRRQLSILSKNKFVEIKNPSNIIETAIRKSSGSGEQQIGSNIPGLRYMMGSGFRCTLVFTLFFLPAWWAPVGLFCLIWAKQMGWN</sequence>
<evidence type="ECO:0000256" key="1">
    <source>
        <dbReference type="SAM" id="Phobius"/>
    </source>
</evidence>
<dbReference type="AlphaFoldDB" id="A0AAW1V455"/>
<dbReference type="Proteomes" id="UP001431783">
    <property type="component" value="Unassembled WGS sequence"/>
</dbReference>
<feature type="transmembrane region" description="Helical" evidence="1">
    <location>
        <begin position="93"/>
        <end position="117"/>
    </location>
</feature>
<comment type="caution">
    <text evidence="2">The sequence shown here is derived from an EMBL/GenBank/DDBJ whole genome shotgun (WGS) entry which is preliminary data.</text>
</comment>
<keyword evidence="4" id="KW-1185">Reference proteome</keyword>
<evidence type="ECO:0000313" key="4">
    <source>
        <dbReference type="Proteomes" id="UP001431783"/>
    </source>
</evidence>
<keyword evidence="1" id="KW-0812">Transmembrane</keyword>
<keyword evidence="1" id="KW-1133">Transmembrane helix</keyword>
<dbReference type="EMBL" id="JARQZJ010000115">
    <property type="protein sequence ID" value="KAK9887583.1"/>
    <property type="molecule type" value="Genomic_DNA"/>
</dbReference>
<protein>
    <submittedName>
        <fullName evidence="2">Uncharacterized protein</fullName>
    </submittedName>
</protein>
<evidence type="ECO:0000313" key="3">
    <source>
        <dbReference type="EMBL" id="KAK9892463.1"/>
    </source>
</evidence>